<dbReference type="Gene3D" id="3.60.10.10">
    <property type="entry name" value="Endonuclease/exonuclease/phosphatase"/>
    <property type="match status" value="1"/>
</dbReference>
<organism evidence="1 2">
    <name type="scientific">Cannabis sativa</name>
    <name type="common">Hemp</name>
    <name type="synonym">Marijuana</name>
    <dbReference type="NCBI Taxonomy" id="3483"/>
    <lineage>
        <taxon>Eukaryota</taxon>
        <taxon>Viridiplantae</taxon>
        <taxon>Streptophyta</taxon>
        <taxon>Embryophyta</taxon>
        <taxon>Tracheophyta</taxon>
        <taxon>Spermatophyta</taxon>
        <taxon>Magnoliopsida</taxon>
        <taxon>eudicotyledons</taxon>
        <taxon>Gunneridae</taxon>
        <taxon>Pentapetalae</taxon>
        <taxon>rosids</taxon>
        <taxon>fabids</taxon>
        <taxon>Rosales</taxon>
        <taxon>Cannabaceae</taxon>
        <taxon>Cannabis</taxon>
    </lineage>
</organism>
<dbReference type="InterPro" id="IPR036691">
    <property type="entry name" value="Endo/exonu/phosph_ase_sf"/>
</dbReference>
<evidence type="ECO:0008006" key="3">
    <source>
        <dbReference type="Google" id="ProtNLM"/>
    </source>
</evidence>
<keyword evidence="2" id="KW-1185">Reference proteome</keyword>
<reference evidence="1" key="1">
    <citation type="submission" date="2021-03" db="UniProtKB">
        <authorList>
            <consortium name="EnsemblPlants"/>
        </authorList>
    </citation>
    <scope>IDENTIFICATION</scope>
</reference>
<dbReference type="EnsemblPlants" id="evm.model.ctgX10.6">
    <property type="protein sequence ID" value="cds.evm.model.ctgX10.6"/>
    <property type="gene ID" value="evm.TU.ctgX10.6"/>
</dbReference>
<sequence length="256" mass="29887">MLLWKDRVVVSGITSTPNYISYFMKLENIPINWHFSGFYGEPNVSKRRVTWDMLEHLRIVYEGPWLVIGDFNDISSQNDKTKSGYKNETEIEDFRSTLELCALHPLHYKGERYTWAKSADNGSMKERLDWAMDDTDPQEGSNKRKRFRFENIWIGDEECLFNEDHIWCTSNEAICDITKNYYSALFTSIMPTNESIEELLQVVEQVVTDDMNETLTKTFTLEEVQRAVFSMPADKSPGPDGMSALFYQEHWILLAL</sequence>
<dbReference type="PANTHER" id="PTHR35218:SF9">
    <property type="entry name" value="ENDONUCLEASE_EXONUCLEASE_PHOSPHATASE DOMAIN-CONTAINING PROTEIN"/>
    <property type="match status" value="1"/>
</dbReference>
<dbReference type="Proteomes" id="UP000596661">
    <property type="component" value="Unassembled WGS sequence"/>
</dbReference>
<dbReference type="PANTHER" id="PTHR35218">
    <property type="entry name" value="RNASE H DOMAIN-CONTAINING PROTEIN"/>
    <property type="match status" value="1"/>
</dbReference>
<evidence type="ECO:0000313" key="2">
    <source>
        <dbReference type="Proteomes" id="UP000596661"/>
    </source>
</evidence>
<accession>A0A803QRF3</accession>
<dbReference type="AlphaFoldDB" id="A0A803QRF3"/>
<proteinExistence type="predicted"/>
<evidence type="ECO:0000313" key="1">
    <source>
        <dbReference type="EnsemblPlants" id="cds.evm.model.ctgX10.6"/>
    </source>
</evidence>
<dbReference type="SUPFAM" id="SSF56219">
    <property type="entry name" value="DNase I-like"/>
    <property type="match status" value="1"/>
</dbReference>
<name>A0A803QRF3_CANSA</name>
<protein>
    <recommendedName>
        <fullName evidence="3">Endonuclease/exonuclease/phosphatase domain-containing protein</fullName>
    </recommendedName>
</protein>
<dbReference type="Gramene" id="evm.model.ctgX10.6">
    <property type="protein sequence ID" value="cds.evm.model.ctgX10.6"/>
    <property type="gene ID" value="evm.TU.ctgX10.6"/>
</dbReference>
<dbReference type="OMA" id="NIPINWH"/>